<evidence type="ECO:0000313" key="3">
    <source>
        <dbReference type="Proteomes" id="UP000249377"/>
    </source>
</evidence>
<comment type="caution">
    <text evidence="2">The sequence shown here is derived from an EMBL/GenBank/DDBJ whole genome shotgun (WGS) entry which is preliminary data.</text>
</comment>
<sequence>MSDAEHNYYHMTIAGCERDLPICAIDEHLDIAGFVMLGDVELTEKAAAALLKKCPEHDVVVTAETKGIPLCYEMARQGCRRYLVARKSVKAYMRNPIHVEVKSITTDHVQKLYLAEDDYKGLNGKRVLIVDDVISTGESLAAMENLVAQFGGRIVGRACVLAEGEAKDREDIVFLEPLPLFPRN</sequence>
<dbReference type="RefSeq" id="WP_112332548.1">
    <property type="nucleotide sequence ID" value="NZ_QLYR01000003.1"/>
</dbReference>
<keyword evidence="3" id="KW-1185">Reference proteome</keyword>
<protein>
    <submittedName>
        <fullName evidence="2">Adenine phosphoribosyltransferase</fullName>
        <ecNumber evidence="2">2.4.2.7</ecNumber>
    </submittedName>
</protein>
<dbReference type="EMBL" id="QLYR01000003">
    <property type="protein sequence ID" value="RAQ29317.1"/>
    <property type="molecule type" value="Genomic_DNA"/>
</dbReference>
<keyword evidence="2" id="KW-0328">Glycosyltransferase</keyword>
<dbReference type="CDD" id="cd06223">
    <property type="entry name" value="PRTases_typeI"/>
    <property type="match status" value="1"/>
</dbReference>
<proteinExistence type="predicted"/>
<dbReference type="Pfam" id="PF00156">
    <property type="entry name" value="Pribosyltran"/>
    <property type="match status" value="1"/>
</dbReference>
<dbReference type="GO" id="GO:0003999">
    <property type="term" value="F:adenine phosphoribosyltransferase activity"/>
    <property type="evidence" value="ECO:0007669"/>
    <property type="project" value="UniProtKB-EC"/>
</dbReference>
<evidence type="ECO:0000259" key="1">
    <source>
        <dbReference type="Pfam" id="PF00156"/>
    </source>
</evidence>
<reference evidence="2 3" key="1">
    <citation type="submission" date="2018-06" db="EMBL/GenBank/DDBJ databases">
        <title>Noncontiguous genome sequence of Ruminococcaceae bacterium ASD2818.</title>
        <authorList>
            <person name="Chaplin A.V."/>
            <person name="Sokolova S.R."/>
            <person name="Kochetkova T.O."/>
            <person name="Goltsov A.Y."/>
            <person name="Trofimov D.Y."/>
            <person name="Efimov B.A."/>
        </authorList>
    </citation>
    <scope>NUCLEOTIDE SEQUENCE [LARGE SCALE GENOMIC DNA]</scope>
    <source>
        <strain evidence="2 3">ASD2818</strain>
    </source>
</reference>
<dbReference type="AlphaFoldDB" id="A0A328UBZ4"/>
<gene>
    <name evidence="2" type="ORF">DPQ25_07505</name>
</gene>
<organism evidence="2 3">
    <name type="scientific">Hydrogeniiclostridium mannosilyticum</name>
    <dbReference type="NCBI Taxonomy" id="2764322"/>
    <lineage>
        <taxon>Bacteria</taxon>
        <taxon>Bacillati</taxon>
        <taxon>Bacillota</taxon>
        <taxon>Clostridia</taxon>
        <taxon>Eubacteriales</taxon>
        <taxon>Acutalibacteraceae</taxon>
        <taxon>Hydrogeniiclostridium</taxon>
    </lineage>
</organism>
<dbReference type="Proteomes" id="UP000249377">
    <property type="component" value="Unassembled WGS sequence"/>
</dbReference>
<dbReference type="SUPFAM" id="SSF53271">
    <property type="entry name" value="PRTase-like"/>
    <property type="match status" value="1"/>
</dbReference>
<dbReference type="PANTHER" id="PTHR43218">
    <property type="entry name" value="PHOSPHORIBOSYLTRANSFERASE-RELATED"/>
    <property type="match status" value="1"/>
</dbReference>
<dbReference type="NCBIfam" id="NF005592">
    <property type="entry name" value="PRK07322.1"/>
    <property type="match status" value="1"/>
</dbReference>
<keyword evidence="2" id="KW-0808">Transferase</keyword>
<evidence type="ECO:0000313" key="2">
    <source>
        <dbReference type="EMBL" id="RAQ29317.1"/>
    </source>
</evidence>
<dbReference type="EC" id="2.4.2.7" evidence="2"/>
<feature type="domain" description="Phosphoribosyltransferase" evidence="1">
    <location>
        <begin position="41"/>
        <end position="172"/>
    </location>
</feature>
<dbReference type="Gene3D" id="3.40.50.2020">
    <property type="match status" value="1"/>
</dbReference>
<accession>A0A328UBZ4</accession>
<dbReference type="PANTHER" id="PTHR43218:SF1">
    <property type="entry name" value="PHOSPHORIBOSYLTRANSFERASE"/>
    <property type="match status" value="1"/>
</dbReference>
<dbReference type="InterPro" id="IPR000836">
    <property type="entry name" value="PRTase_dom"/>
</dbReference>
<dbReference type="InterPro" id="IPR029057">
    <property type="entry name" value="PRTase-like"/>
</dbReference>
<name>A0A328UBZ4_9FIRM</name>